<dbReference type="Pfam" id="PF11028">
    <property type="entry name" value="TMEM260-like"/>
    <property type="match status" value="1"/>
</dbReference>
<evidence type="ECO:0000256" key="1">
    <source>
        <dbReference type="SAM" id="Phobius"/>
    </source>
</evidence>
<feature type="transmembrane region" description="Helical" evidence="1">
    <location>
        <begin position="193"/>
        <end position="213"/>
    </location>
</feature>
<gene>
    <name evidence="2" type="ORF">C0186_03155</name>
</gene>
<feature type="transmembrane region" description="Helical" evidence="1">
    <location>
        <begin position="130"/>
        <end position="150"/>
    </location>
</feature>
<dbReference type="PANTHER" id="PTHR16214:SF3">
    <property type="entry name" value="TRANSMEMBRANE PROTEIN 260"/>
    <property type="match status" value="1"/>
</dbReference>
<feature type="transmembrane region" description="Helical" evidence="1">
    <location>
        <begin position="7"/>
        <end position="27"/>
    </location>
</feature>
<dbReference type="AlphaFoldDB" id="A0A2J6WMX8"/>
<accession>A0A2J6WMX8</accession>
<feature type="transmembrane region" description="Helical" evidence="1">
    <location>
        <begin position="243"/>
        <end position="263"/>
    </location>
</feature>
<keyword evidence="1" id="KW-0812">Transmembrane</keyword>
<dbReference type="PANTHER" id="PTHR16214">
    <property type="entry name" value="TRANSMEMBRANE PROTEIN 260"/>
    <property type="match status" value="1"/>
</dbReference>
<dbReference type="Proteomes" id="UP000242288">
    <property type="component" value="Unassembled WGS sequence"/>
</dbReference>
<dbReference type="InterPro" id="IPR021280">
    <property type="entry name" value="TMEM260-like"/>
</dbReference>
<feature type="transmembrane region" description="Helical" evidence="1">
    <location>
        <begin position="68"/>
        <end position="91"/>
    </location>
</feature>
<reference evidence="2 3" key="1">
    <citation type="submission" date="2018-01" db="EMBL/GenBank/DDBJ databases">
        <title>Metagenomic assembled genomes from two thermal pools in the Uzon Caldera, Kamchatka, Russia.</title>
        <authorList>
            <person name="Wilkins L."/>
            <person name="Ettinger C."/>
        </authorList>
    </citation>
    <scope>NUCLEOTIDE SEQUENCE [LARGE SCALE GENOMIC DNA]</scope>
    <source>
        <strain evidence="2">ZAV-04</strain>
    </source>
</reference>
<keyword evidence="1" id="KW-0472">Membrane</keyword>
<feature type="transmembrane region" description="Helical" evidence="1">
    <location>
        <begin position="103"/>
        <end position="124"/>
    </location>
</feature>
<keyword evidence="1" id="KW-1133">Transmembrane helix</keyword>
<feature type="transmembrane region" description="Helical" evidence="1">
    <location>
        <begin position="157"/>
        <end position="187"/>
    </location>
</feature>
<evidence type="ECO:0000313" key="2">
    <source>
        <dbReference type="EMBL" id="PMP71743.1"/>
    </source>
</evidence>
<protein>
    <submittedName>
        <fullName evidence="2">Membrane protein</fullName>
    </submittedName>
</protein>
<feature type="transmembrane region" description="Helical" evidence="1">
    <location>
        <begin position="334"/>
        <end position="354"/>
    </location>
</feature>
<organism evidence="2 3">
    <name type="scientific">Thermodesulfovibrio aggregans</name>
    <dbReference type="NCBI Taxonomy" id="86166"/>
    <lineage>
        <taxon>Bacteria</taxon>
        <taxon>Pseudomonadati</taxon>
        <taxon>Nitrospirota</taxon>
        <taxon>Thermodesulfovibrionia</taxon>
        <taxon>Thermodesulfovibrionales</taxon>
        <taxon>Thermodesulfovibrionaceae</taxon>
        <taxon>Thermodesulfovibrio</taxon>
    </lineage>
</organism>
<feature type="transmembrane region" description="Helical" evidence="1">
    <location>
        <begin position="275"/>
        <end position="291"/>
    </location>
</feature>
<sequence>MNFKNFFLPASFFFIIFLYLFSLPPILSTGDGGELIAASFGLGSPHPSGYPLYVQIGKIFSLLPAGNIGIRVELISVFFSILTLFLVYFMVFKLSGQNREASFAAIASVIFLALSYSFFGQSIVAKFYTLNSFFVMLLILCGTIVVLNGYDRRMQFIASFILGLTLSAHHTGFMMIVPLGVLGFFYFRNFLRNLPLSFLFFFLGFSVNLYLFIRDMKGSLFTMIPVIDMDSFLKVFLRKNYGAGSSIDVTASGFVNFYGYFYAFKNYLYLIEKNFTLFSIPFFILGFVWLFKKSKKLFIFFLTSFFIYSIFLAKLTFSMQNPDIHELYVIGHQYFIPSFAIYCGIVGLGSYFIYSIFEKYGFYSLKKIVPIIVIFFPLLMIFDRLTDQYQGKNYVPYSHTKGIFTSLPVASIYMTYGDNHAFQGWYLKLVGRYREDICHIVLDDYKTMVWALHGCKPYSLYRGLFPEFFDGNLIDLTEKYRYYSIIALSEKHPLYTVVDSYPYFYIFIYLGKSSDKRNFDTFFMERMKKIEPFLNYEDCLTHTTDDVYTLQLCNFSTIGYISIAKAYEKASDKDIAEVVFDQKLSYGDFTAPFRMKLKVNDENEKYLSIYNAVKKYNKMDKFHLSGKKNEKD</sequence>
<dbReference type="InterPro" id="IPR052724">
    <property type="entry name" value="GT117_domain-containing"/>
</dbReference>
<feature type="transmembrane region" description="Helical" evidence="1">
    <location>
        <begin position="360"/>
        <end position="382"/>
    </location>
</feature>
<feature type="transmembrane region" description="Helical" evidence="1">
    <location>
        <begin position="297"/>
        <end position="313"/>
    </location>
</feature>
<comment type="caution">
    <text evidence="2">The sequence shown here is derived from an EMBL/GenBank/DDBJ whole genome shotgun (WGS) entry which is preliminary data.</text>
</comment>
<dbReference type="EMBL" id="PNIO01000023">
    <property type="protein sequence ID" value="PMP71743.1"/>
    <property type="molecule type" value="Genomic_DNA"/>
</dbReference>
<name>A0A2J6WMX8_9BACT</name>
<evidence type="ECO:0000313" key="3">
    <source>
        <dbReference type="Proteomes" id="UP000242288"/>
    </source>
</evidence>
<proteinExistence type="predicted"/>